<gene>
    <name evidence="1" type="ORF">LIER_31198</name>
</gene>
<reference evidence="1 2" key="1">
    <citation type="submission" date="2024-01" db="EMBL/GenBank/DDBJ databases">
        <title>The complete chloroplast genome sequence of Lithospermum erythrorhizon: insights into the phylogenetic relationship among Boraginaceae species and the maternal lineages of purple gromwells.</title>
        <authorList>
            <person name="Okada T."/>
            <person name="Watanabe K."/>
        </authorList>
    </citation>
    <scope>NUCLEOTIDE SEQUENCE [LARGE SCALE GENOMIC DNA]</scope>
</reference>
<keyword evidence="2" id="KW-1185">Reference proteome</keyword>
<evidence type="ECO:0000313" key="2">
    <source>
        <dbReference type="Proteomes" id="UP001454036"/>
    </source>
</evidence>
<protein>
    <submittedName>
        <fullName evidence="1">Uncharacterized protein</fullName>
    </submittedName>
</protein>
<proteinExistence type="predicted"/>
<dbReference type="EMBL" id="BAABME010011500">
    <property type="protein sequence ID" value="GAA0183856.1"/>
    <property type="molecule type" value="Genomic_DNA"/>
</dbReference>
<sequence length="99" mass="11068">MVRTYNNNFSYSLLGIHCDRQLEQCNCAIYIIRVQGQVGHCVPWILADAIGRSSYRMRLLDSVVYGVHQGSSVGISVYLPSSFIGGPCDMRDKYLTSMA</sequence>
<evidence type="ECO:0000313" key="1">
    <source>
        <dbReference type="EMBL" id="GAA0183856.1"/>
    </source>
</evidence>
<accession>A0AAV3RVJ3</accession>
<comment type="caution">
    <text evidence="1">The sequence shown here is derived from an EMBL/GenBank/DDBJ whole genome shotgun (WGS) entry which is preliminary data.</text>
</comment>
<name>A0AAV3RVJ3_LITER</name>
<dbReference type="Proteomes" id="UP001454036">
    <property type="component" value="Unassembled WGS sequence"/>
</dbReference>
<dbReference type="AlphaFoldDB" id="A0AAV3RVJ3"/>
<organism evidence="1 2">
    <name type="scientific">Lithospermum erythrorhizon</name>
    <name type="common">Purple gromwell</name>
    <name type="synonym">Lithospermum officinale var. erythrorhizon</name>
    <dbReference type="NCBI Taxonomy" id="34254"/>
    <lineage>
        <taxon>Eukaryota</taxon>
        <taxon>Viridiplantae</taxon>
        <taxon>Streptophyta</taxon>
        <taxon>Embryophyta</taxon>
        <taxon>Tracheophyta</taxon>
        <taxon>Spermatophyta</taxon>
        <taxon>Magnoliopsida</taxon>
        <taxon>eudicotyledons</taxon>
        <taxon>Gunneridae</taxon>
        <taxon>Pentapetalae</taxon>
        <taxon>asterids</taxon>
        <taxon>lamiids</taxon>
        <taxon>Boraginales</taxon>
        <taxon>Boraginaceae</taxon>
        <taxon>Boraginoideae</taxon>
        <taxon>Lithospermeae</taxon>
        <taxon>Lithospermum</taxon>
    </lineage>
</organism>